<keyword evidence="2" id="KW-0238">DNA-binding</keyword>
<dbReference type="PANTHER" id="PTHR44688:SF16">
    <property type="entry name" value="DNA-BINDING TRANSCRIPTIONAL ACTIVATOR DEVR_DOSR"/>
    <property type="match status" value="1"/>
</dbReference>
<dbReference type="PANTHER" id="PTHR44688">
    <property type="entry name" value="DNA-BINDING TRANSCRIPTIONAL ACTIVATOR DEVR_DOSR"/>
    <property type="match status" value="1"/>
</dbReference>
<sequence length="317" mass="35226">MNSYSNLLLEMYRSARSFSTGEFPDVAMQLVRSAFDFDSGRLLSANMATGAAVVQDCVMYNIPDYNALDWESIQRKDLAAHRVLACPGTPVSFNSPTLFSGPDNSVVRDYANRYDHQNGLVMVLHDSETGFTDGYSFYRRDPDAHFSRYDQLMLKAVMPHLQDAIKLNRQLDVPTADTSARGALLIAHIGGMVQHCGAQARQLMESEWSPWQQGCLPSSLLEALRSPGSAGYAGRHITIRYSRVNELLFLRIAPRSPLARLTARELEVASLYSRGVPIKLLATQLFIAPSTARNTLQKIYQKLGLHDKAALANLLSQ</sequence>
<accession>A0A6L8KE42</accession>
<dbReference type="GO" id="GO:0003677">
    <property type="term" value="F:DNA binding"/>
    <property type="evidence" value="ECO:0007669"/>
    <property type="project" value="UniProtKB-KW"/>
</dbReference>
<proteinExistence type="predicted"/>
<dbReference type="PRINTS" id="PR00038">
    <property type="entry name" value="HTHLUXR"/>
</dbReference>
<dbReference type="SUPFAM" id="SSF46894">
    <property type="entry name" value="C-terminal effector domain of the bipartite response regulators"/>
    <property type="match status" value="1"/>
</dbReference>
<evidence type="ECO:0000313" key="5">
    <source>
        <dbReference type="EMBL" id="MYM22721.1"/>
    </source>
</evidence>
<evidence type="ECO:0000259" key="4">
    <source>
        <dbReference type="PROSITE" id="PS50043"/>
    </source>
</evidence>
<dbReference type="RefSeq" id="WP_161006210.1">
    <property type="nucleotide sequence ID" value="NZ_WWCN01000004.1"/>
</dbReference>
<feature type="domain" description="HTH luxR-type" evidence="4">
    <location>
        <begin position="254"/>
        <end position="317"/>
    </location>
</feature>
<comment type="caution">
    <text evidence="5">The sequence shown here is derived from an EMBL/GenBank/DDBJ whole genome shotgun (WGS) entry which is preliminary data.</text>
</comment>
<evidence type="ECO:0000256" key="3">
    <source>
        <dbReference type="ARBA" id="ARBA00023163"/>
    </source>
</evidence>
<dbReference type="Gene3D" id="1.10.10.10">
    <property type="entry name" value="Winged helix-like DNA-binding domain superfamily/Winged helix DNA-binding domain"/>
    <property type="match status" value="1"/>
</dbReference>
<dbReference type="AlphaFoldDB" id="A0A6L8KE42"/>
<dbReference type="PROSITE" id="PS50043">
    <property type="entry name" value="HTH_LUXR_2"/>
    <property type="match status" value="1"/>
</dbReference>
<gene>
    <name evidence="5" type="ORF">GTP46_08690</name>
</gene>
<dbReference type="CDD" id="cd06170">
    <property type="entry name" value="LuxR_C_like"/>
    <property type="match status" value="1"/>
</dbReference>
<keyword evidence="6" id="KW-1185">Reference proteome</keyword>
<dbReference type="EMBL" id="WWCN01000004">
    <property type="protein sequence ID" value="MYM22721.1"/>
    <property type="molecule type" value="Genomic_DNA"/>
</dbReference>
<dbReference type="InterPro" id="IPR016032">
    <property type="entry name" value="Sig_transdc_resp-reg_C-effctor"/>
</dbReference>
<evidence type="ECO:0000313" key="6">
    <source>
        <dbReference type="Proteomes" id="UP000479335"/>
    </source>
</evidence>
<keyword evidence="1" id="KW-0805">Transcription regulation</keyword>
<dbReference type="GO" id="GO:0006355">
    <property type="term" value="P:regulation of DNA-templated transcription"/>
    <property type="evidence" value="ECO:0007669"/>
    <property type="project" value="InterPro"/>
</dbReference>
<protein>
    <recommendedName>
        <fullName evidence="4">HTH luxR-type domain-containing protein</fullName>
    </recommendedName>
</protein>
<dbReference type="Pfam" id="PF00196">
    <property type="entry name" value="GerE"/>
    <property type="match status" value="1"/>
</dbReference>
<dbReference type="InterPro" id="IPR036388">
    <property type="entry name" value="WH-like_DNA-bd_sf"/>
</dbReference>
<keyword evidence="3" id="KW-0804">Transcription</keyword>
<dbReference type="InterPro" id="IPR000792">
    <property type="entry name" value="Tscrpt_reg_LuxR_C"/>
</dbReference>
<reference evidence="5 6" key="1">
    <citation type="submission" date="2019-12" db="EMBL/GenBank/DDBJ databases">
        <title>Novel species isolated from a subtropical stream in China.</title>
        <authorList>
            <person name="Lu H."/>
        </authorList>
    </citation>
    <scope>NUCLEOTIDE SEQUENCE [LARGE SCALE GENOMIC DNA]</scope>
    <source>
        <strain evidence="5 6">FT135W</strain>
    </source>
</reference>
<evidence type="ECO:0000256" key="1">
    <source>
        <dbReference type="ARBA" id="ARBA00023015"/>
    </source>
</evidence>
<organism evidence="5 6">
    <name type="scientific">Duganella flavida</name>
    <dbReference type="NCBI Taxonomy" id="2692175"/>
    <lineage>
        <taxon>Bacteria</taxon>
        <taxon>Pseudomonadati</taxon>
        <taxon>Pseudomonadota</taxon>
        <taxon>Betaproteobacteria</taxon>
        <taxon>Burkholderiales</taxon>
        <taxon>Oxalobacteraceae</taxon>
        <taxon>Telluria group</taxon>
        <taxon>Duganella</taxon>
    </lineage>
</organism>
<name>A0A6L8KE42_9BURK</name>
<evidence type="ECO:0000256" key="2">
    <source>
        <dbReference type="ARBA" id="ARBA00023125"/>
    </source>
</evidence>
<dbReference type="Proteomes" id="UP000479335">
    <property type="component" value="Unassembled WGS sequence"/>
</dbReference>
<dbReference type="SMART" id="SM00421">
    <property type="entry name" value="HTH_LUXR"/>
    <property type="match status" value="1"/>
</dbReference>